<feature type="region of interest" description="Disordered" evidence="1">
    <location>
        <begin position="74"/>
        <end position="96"/>
    </location>
</feature>
<dbReference type="RefSeq" id="WP_275707355.1">
    <property type="nucleotide sequence ID" value="NZ_JANCMW010000008.1"/>
</dbReference>
<dbReference type="PROSITE" id="PS51724">
    <property type="entry name" value="SPOR"/>
    <property type="match status" value="1"/>
</dbReference>
<keyword evidence="2" id="KW-1133">Transmembrane helix</keyword>
<feature type="compositionally biased region" description="Basic and acidic residues" evidence="1">
    <location>
        <begin position="87"/>
        <end position="96"/>
    </location>
</feature>
<accession>A0ABT5YC18</accession>
<dbReference type="PANTHER" id="PTHR38687">
    <property type="entry name" value="CELL DIVISION PROTEIN DEDD-RELATED"/>
    <property type="match status" value="1"/>
</dbReference>
<keyword evidence="5" id="KW-1185">Reference proteome</keyword>
<feature type="region of interest" description="Disordered" evidence="1">
    <location>
        <begin position="1"/>
        <end position="39"/>
    </location>
</feature>
<evidence type="ECO:0000256" key="2">
    <source>
        <dbReference type="SAM" id="Phobius"/>
    </source>
</evidence>
<dbReference type="InterPro" id="IPR052521">
    <property type="entry name" value="Cell_div_SPOR-domain"/>
</dbReference>
<organism evidence="4 5">
    <name type="scientific">Marinobacter iranensis</name>
    <dbReference type="NCBI Taxonomy" id="2962607"/>
    <lineage>
        <taxon>Bacteria</taxon>
        <taxon>Pseudomonadati</taxon>
        <taxon>Pseudomonadota</taxon>
        <taxon>Gammaproteobacteria</taxon>
        <taxon>Pseudomonadales</taxon>
        <taxon>Marinobacteraceae</taxon>
        <taxon>Marinobacter</taxon>
    </lineage>
</organism>
<evidence type="ECO:0000256" key="1">
    <source>
        <dbReference type="SAM" id="MobiDB-lite"/>
    </source>
</evidence>
<keyword evidence="2" id="KW-0812">Transmembrane</keyword>
<feature type="compositionally biased region" description="Basic residues" evidence="1">
    <location>
        <begin position="23"/>
        <end position="32"/>
    </location>
</feature>
<gene>
    <name evidence="4" type="ORF">NLU14_13410</name>
</gene>
<name>A0ABT5YC18_9GAMM</name>
<comment type="caution">
    <text evidence="4">The sequence shown here is derived from an EMBL/GenBank/DDBJ whole genome shotgun (WGS) entry which is preliminary data.</text>
</comment>
<dbReference type="Proteomes" id="UP001143391">
    <property type="component" value="Unassembled WGS sequence"/>
</dbReference>
<sequence>MSRDYARKSRPTSKSATPTRAAKPVRKQKQTAKRPAAAKSQQGGLSLRWILSLAAVGGFVGFIAYLNSLPTIEPQRGGQAETAKPPVVKEKAPETAREEKPGFRFYDMLPDSEVVPPDVEEYTPGPSQQTFDYLVQTGSFRQQEDAERQRAEIAFQGLRAKVKRIDLDGGSTWYRVNVGPFTSRSQMNAAVDKLVNLNIQPLVRKIPKEG</sequence>
<keyword evidence="2" id="KW-0472">Membrane</keyword>
<proteinExistence type="predicted"/>
<reference evidence="4" key="1">
    <citation type="submission" date="2022-07" db="EMBL/GenBank/DDBJ databases">
        <title>Marinobacter iranensis a new bacterium isolate from a hipersaline lake in Iran.</title>
        <authorList>
            <person name="Mohammad A.M.A."/>
            <person name="Cristina S.-P."/>
            <person name="Antonio V."/>
        </authorList>
    </citation>
    <scope>NUCLEOTIDE SEQUENCE</scope>
    <source>
        <strain evidence="4">71-i</strain>
    </source>
</reference>
<dbReference type="InterPro" id="IPR036680">
    <property type="entry name" value="SPOR-like_sf"/>
</dbReference>
<protein>
    <submittedName>
        <fullName evidence="4">SPOR domain-containing protein</fullName>
    </submittedName>
</protein>
<evidence type="ECO:0000313" key="4">
    <source>
        <dbReference type="EMBL" id="MDF0751223.1"/>
    </source>
</evidence>
<evidence type="ECO:0000259" key="3">
    <source>
        <dbReference type="PROSITE" id="PS51724"/>
    </source>
</evidence>
<dbReference type="InterPro" id="IPR007730">
    <property type="entry name" value="SPOR-like_dom"/>
</dbReference>
<evidence type="ECO:0000313" key="5">
    <source>
        <dbReference type="Proteomes" id="UP001143391"/>
    </source>
</evidence>
<dbReference type="SUPFAM" id="SSF110997">
    <property type="entry name" value="Sporulation related repeat"/>
    <property type="match status" value="1"/>
</dbReference>
<feature type="transmembrane region" description="Helical" evidence="2">
    <location>
        <begin position="49"/>
        <end position="66"/>
    </location>
</feature>
<dbReference type="Pfam" id="PF05036">
    <property type="entry name" value="SPOR"/>
    <property type="match status" value="1"/>
</dbReference>
<feature type="domain" description="SPOR" evidence="3">
    <location>
        <begin position="127"/>
        <end position="206"/>
    </location>
</feature>
<dbReference type="EMBL" id="JANCMW010000008">
    <property type="protein sequence ID" value="MDF0751223.1"/>
    <property type="molecule type" value="Genomic_DNA"/>
</dbReference>
<dbReference type="Gene3D" id="3.30.70.1070">
    <property type="entry name" value="Sporulation related repeat"/>
    <property type="match status" value="1"/>
</dbReference>